<sequence>MATENTQQPDERDIIKPLDHHQPILGPNGRRIAGKKDQPVTPGEEITTFDHHQPIGKPLGDALGEPK</sequence>
<accession>A0ABZ2QS69</accession>
<dbReference type="RefSeq" id="WP_384430147.1">
    <property type="nucleotide sequence ID" value="NZ_CP147982.1"/>
</dbReference>
<protein>
    <submittedName>
        <fullName evidence="2">Uncharacterized protein</fullName>
    </submittedName>
</protein>
<keyword evidence="3" id="KW-1185">Reference proteome</keyword>
<dbReference type="EMBL" id="CP147982">
    <property type="protein sequence ID" value="WXK77752.1"/>
    <property type="molecule type" value="Genomic_DNA"/>
</dbReference>
<evidence type="ECO:0000256" key="1">
    <source>
        <dbReference type="SAM" id="MobiDB-lite"/>
    </source>
</evidence>
<dbReference type="Proteomes" id="UP001626628">
    <property type="component" value="Chromosome"/>
</dbReference>
<reference evidence="2 3" key="1">
    <citation type="submission" date="2024-03" db="EMBL/GenBank/DDBJ databases">
        <title>The complete genome of Streptomyces sirii sp.nov.</title>
        <authorList>
            <person name="Zakalyukina Y.V."/>
            <person name="Belik A.R."/>
            <person name="Biryukov M.V."/>
            <person name="Baturina O.A."/>
            <person name="Kabilov M.R."/>
        </authorList>
    </citation>
    <scope>NUCLEOTIDE SEQUENCE [LARGE SCALE GENOMIC DNA]</scope>
    <source>
        <strain evidence="2 3">BP-8</strain>
    </source>
</reference>
<feature type="compositionally biased region" description="Basic and acidic residues" evidence="1">
    <location>
        <begin position="9"/>
        <end position="22"/>
    </location>
</feature>
<evidence type="ECO:0000313" key="2">
    <source>
        <dbReference type="EMBL" id="WXK77752.1"/>
    </source>
</evidence>
<proteinExistence type="predicted"/>
<name>A0ABZ2QS69_9ACTN</name>
<evidence type="ECO:0000313" key="3">
    <source>
        <dbReference type="Proteomes" id="UP001626628"/>
    </source>
</evidence>
<feature type="region of interest" description="Disordered" evidence="1">
    <location>
        <begin position="1"/>
        <end position="67"/>
    </location>
</feature>
<gene>
    <name evidence="2" type="ORF">WAB15_18065</name>
</gene>
<organism evidence="2 3">
    <name type="scientific">Streptomyces sirii</name>
    <dbReference type="NCBI Taxonomy" id="3127701"/>
    <lineage>
        <taxon>Bacteria</taxon>
        <taxon>Bacillati</taxon>
        <taxon>Actinomycetota</taxon>
        <taxon>Actinomycetes</taxon>
        <taxon>Kitasatosporales</taxon>
        <taxon>Streptomycetaceae</taxon>
        <taxon>Streptomyces</taxon>
    </lineage>
</organism>